<feature type="transmembrane region" description="Helical" evidence="6">
    <location>
        <begin position="53"/>
        <end position="73"/>
    </location>
</feature>
<dbReference type="Pfam" id="PF03073">
    <property type="entry name" value="TspO_MBR"/>
    <property type="match status" value="1"/>
</dbReference>
<dbReference type="CDD" id="cd15904">
    <property type="entry name" value="TSPO_MBR"/>
    <property type="match status" value="1"/>
</dbReference>
<dbReference type="InterPro" id="IPR004307">
    <property type="entry name" value="TspO_MBR"/>
</dbReference>
<dbReference type="GO" id="GO:0033013">
    <property type="term" value="P:tetrapyrrole metabolic process"/>
    <property type="evidence" value="ECO:0007669"/>
    <property type="project" value="UniProtKB-ARBA"/>
</dbReference>
<dbReference type="Gene3D" id="1.20.1260.100">
    <property type="entry name" value="TspO/MBR protein"/>
    <property type="match status" value="1"/>
</dbReference>
<keyword evidence="5 6" id="KW-0472">Membrane</keyword>
<evidence type="ECO:0000256" key="4">
    <source>
        <dbReference type="ARBA" id="ARBA00022989"/>
    </source>
</evidence>
<keyword evidence="3 6" id="KW-0812">Transmembrane</keyword>
<evidence type="ECO:0000256" key="3">
    <source>
        <dbReference type="ARBA" id="ARBA00022692"/>
    </source>
</evidence>
<protein>
    <recommendedName>
        <fullName evidence="9">Tryptophan-rich sensory protein</fullName>
    </recommendedName>
</protein>
<evidence type="ECO:0000256" key="1">
    <source>
        <dbReference type="ARBA" id="ARBA00004141"/>
    </source>
</evidence>
<dbReference type="EMBL" id="CP025544">
    <property type="protein sequence ID" value="AXK61124.1"/>
    <property type="molecule type" value="Genomic_DNA"/>
</dbReference>
<feature type="transmembrane region" description="Helical" evidence="6">
    <location>
        <begin position="132"/>
        <end position="156"/>
    </location>
</feature>
<comment type="subcellular location">
    <subcellularLocation>
        <location evidence="1">Membrane</location>
        <topology evidence="1">Multi-pass membrane protein</topology>
    </subcellularLocation>
</comment>
<sequence>MKIVSHYKKFYPEIAGSLICLSLGMFSGFISHASDSVWYQQLDKPFFNPPSWIFAPVWTILYCMMGVALGILWRDKRKNKNLISLFYLQFLYNFAWSPLFFYAHRIDIALLDLLALWLTIIIFMIRARKQQAVFMLFVPYLVWVTFAFILNLSMFIMN</sequence>
<evidence type="ECO:0000313" key="8">
    <source>
        <dbReference type="Proteomes" id="UP000254834"/>
    </source>
</evidence>
<accession>A0A345ZCV7</accession>
<dbReference type="FunFam" id="1.20.1260.100:FF:000001">
    <property type="entry name" value="translocator protein 2"/>
    <property type="match status" value="1"/>
</dbReference>
<dbReference type="GO" id="GO:0016020">
    <property type="term" value="C:membrane"/>
    <property type="evidence" value="ECO:0007669"/>
    <property type="project" value="UniProtKB-SubCell"/>
</dbReference>
<dbReference type="PANTHER" id="PTHR10057:SF0">
    <property type="entry name" value="TRANSLOCATOR PROTEIN"/>
    <property type="match status" value="1"/>
</dbReference>
<evidence type="ECO:0000256" key="6">
    <source>
        <dbReference type="SAM" id="Phobius"/>
    </source>
</evidence>
<dbReference type="AlphaFoldDB" id="A0A345ZCV7"/>
<dbReference type="KEGG" id="cdes:C0J27_05325"/>
<dbReference type="OrthoDB" id="9795496at2"/>
<feature type="transmembrane region" description="Helical" evidence="6">
    <location>
        <begin position="12"/>
        <end position="33"/>
    </location>
</feature>
<evidence type="ECO:0000256" key="5">
    <source>
        <dbReference type="ARBA" id="ARBA00023136"/>
    </source>
</evidence>
<dbReference type="RefSeq" id="WP_115586139.1">
    <property type="nucleotide sequence ID" value="NZ_CP025544.1"/>
</dbReference>
<evidence type="ECO:0000313" key="7">
    <source>
        <dbReference type="EMBL" id="AXK61124.1"/>
    </source>
</evidence>
<evidence type="ECO:0000256" key="2">
    <source>
        <dbReference type="ARBA" id="ARBA00007524"/>
    </source>
</evidence>
<keyword evidence="4 6" id="KW-1133">Transmembrane helix</keyword>
<dbReference type="PIRSF" id="PIRSF005859">
    <property type="entry name" value="PBR"/>
    <property type="match status" value="1"/>
</dbReference>
<comment type="similarity">
    <text evidence="2">Belongs to the TspO/BZRP family.</text>
</comment>
<reference evidence="7 8" key="1">
    <citation type="submission" date="2017-12" db="EMBL/GenBank/DDBJ databases">
        <title>Chromulinavorax destructans is a abundant pathogen of dominant heterotrophic picoflagllates.</title>
        <authorList>
            <person name="Deeg C.M."/>
            <person name="Zimmer M."/>
            <person name="Suttle C.A."/>
        </authorList>
    </citation>
    <scope>NUCLEOTIDE SEQUENCE [LARGE SCALE GENOMIC DNA]</scope>
    <source>
        <strain evidence="7 8">SeV1</strain>
    </source>
</reference>
<dbReference type="Proteomes" id="UP000254834">
    <property type="component" value="Chromosome"/>
</dbReference>
<dbReference type="PANTHER" id="PTHR10057">
    <property type="entry name" value="PERIPHERAL-TYPE BENZODIAZEPINE RECEPTOR"/>
    <property type="match status" value="1"/>
</dbReference>
<gene>
    <name evidence="7" type="ORF">C0J27_05325</name>
</gene>
<organism evidence="7 8">
    <name type="scientific">Candidatus Chromulinivorax destructor</name>
    <dbReference type="NCBI Taxonomy" id="2066483"/>
    <lineage>
        <taxon>Bacteria</taxon>
        <taxon>Candidatus Babelota</taxon>
        <taxon>Candidatus Babeliae</taxon>
        <taxon>Candidatus Babeliales</taxon>
        <taxon>Candidatus Chromulinivoraceae</taxon>
        <taxon>Candidatus Chromulinivorax</taxon>
    </lineage>
</organism>
<name>A0A345ZCV7_9BACT</name>
<dbReference type="InterPro" id="IPR038330">
    <property type="entry name" value="TspO/MBR-related_sf"/>
</dbReference>
<feature type="transmembrane region" description="Helical" evidence="6">
    <location>
        <begin position="85"/>
        <end position="102"/>
    </location>
</feature>
<proteinExistence type="inferred from homology"/>
<feature type="transmembrane region" description="Helical" evidence="6">
    <location>
        <begin position="108"/>
        <end position="125"/>
    </location>
</feature>
<evidence type="ECO:0008006" key="9">
    <source>
        <dbReference type="Google" id="ProtNLM"/>
    </source>
</evidence>
<keyword evidence="8" id="KW-1185">Reference proteome</keyword>